<protein>
    <submittedName>
        <fullName evidence="4">Uncharacterized protein</fullName>
    </submittedName>
</protein>
<keyword evidence="2" id="KW-0812">Transmembrane</keyword>
<dbReference type="InterPro" id="IPR000010">
    <property type="entry name" value="Cystatin_dom"/>
</dbReference>
<gene>
    <name evidence="4" type="ORF">PM001_LOCUS11696</name>
</gene>
<reference evidence="4" key="1">
    <citation type="submission" date="2024-01" db="EMBL/GenBank/DDBJ databases">
        <authorList>
            <person name="Webb A."/>
        </authorList>
    </citation>
    <scope>NUCLEOTIDE SEQUENCE</scope>
    <source>
        <strain evidence="4">Pm1</strain>
    </source>
</reference>
<keyword evidence="2" id="KW-0472">Membrane</keyword>
<feature type="chain" id="PRO_5043852902" evidence="3">
    <location>
        <begin position="18"/>
        <end position="275"/>
    </location>
</feature>
<dbReference type="SUPFAM" id="SSF54403">
    <property type="entry name" value="Cystatin/monellin"/>
    <property type="match status" value="1"/>
</dbReference>
<feature type="region of interest" description="Disordered" evidence="1">
    <location>
        <begin position="128"/>
        <end position="151"/>
    </location>
</feature>
<evidence type="ECO:0000313" key="5">
    <source>
        <dbReference type="Proteomes" id="UP001162060"/>
    </source>
</evidence>
<dbReference type="Proteomes" id="UP001162060">
    <property type="component" value="Unassembled WGS sequence"/>
</dbReference>
<evidence type="ECO:0000313" key="4">
    <source>
        <dbReference type="EMBL" id="CAK7926546.1"/>
    </source>
</evidence>
<name>A0AAV1TXT8_9STRA</name>
<dbReference type="InterPro" id="IPR046350">
    <property type="entry name" value="Cystatin_sf"/>
</dbReference>
<organism evidence="4 5">
    <name type="scientific">Peronospora matthiolae</name>
    <dbReference type="NCBI Taxonomy" id="2874970"/>
    <lineage>
        <taxon>Eukaryota</taxon>
        <taxon>Sar</taxon>
        <taxon>Stramenopiles</taxon>
        <taxon>Oomycota</taxon>
        <taxon>Peronosporomycetes</taxon>
        <taxon>Peronosporales</taxon>
        <taxon>Peronosporaceae</taxon>
        <taxon>Peronospora</taxon>
    </lineage>
</organism>
<dbReference type="CDD" id="cd00042">
    <property type="entry name" value="CY"/>
    <property type="match status" value="1"/>
</dbReference>
<dbReference type="EMBL" id="CAKLBY020000101">
    <property type="protein sequence ID" value="CAK7926546.1"/>
    <property type="molecule type" value="Genomic_DNA"/>
</dbReference>
<dbReference type="AlphaFoldDB" id="A0AAV1TXT8"/>
<evidence type="ECO:0000256" key="2">
    <source>
        <dbReference type="SAM" id="Phobius"/>
    </source>
</evidence>
<keyword evidence="2" id="KW-1133">Transmembrane helix</keyword>
<accession>A0AAV1TXT8</accession>
<evidence type="ECO:0000256" key="3">
    <source>
        <dbReference type="SAM" id="SignalP"/>
    </source>
</evidence>
<dbReference type="Gene3D" id="3.10.450.10">
    <property type="match status" value="1"/>
</dbReference>
<sequence>MRVALPLLAIVPALATARNVVNVKLLGGWQPTEVTETNVNLLNQALSGERYSTRVGDTRVCYSDVLSVETQVVAGTNYRFRISGCDVATSNGECQEDTLKDCSPSEFQVVVFEELSTGAPEVTGIEEVAEGGTGDNGDSEEGTATTDGVEGKVEEVSEEEKKAIDAWITAEGLNEYGDKATTVYMGGTPLFSERTGTTKDLYDYILSRHADRPWQTRVETATSFAVTEDGERATLVQGSVAAVLSVLIVVLIAVALAKVRSGRRDRFPYDPIHSR</sequence>
<feature type="transmembrane region" description="Helical" evidence="2">
    <location>
        <begin position="235"/>
        <end position="257"/>
    </location>
</feature>
<keyword evidence="3" id="KW-0732">Signal</keyword>
<evidence type="ECO:0000256" key="1">
    <source>
        <dbReference type="SAM" id="MobiDB-lite"/>
    </source>
</evidence>
<feature type="signal peptide" evidence="3">
    <location>
        <begin position="1"/>
        <end position="17"/>
    </location>
</feature>
<proteinExistence type="predicted"/>
<comment type="caution">
    <text evidence="4">The sequence shown here is derived from an EMBL/GenBank/DDBJ whole genome shotgun (WGS) entry which is preliminary data.</text>
</comment>
<dbReference type="GO" id="GO:0004869">
    <property type="term" value="F:cysteine-type endopeptidase inhibitor activity"/>
    <property type="evidence" value="ECO:0007669"/>
    <property type="project" value="InterPro"/>
</dbReference>